<sequence>MRLGCMRMITSTRFAPLSTCARGESPSLDAYLFMQLHHFGHPFFTSVTHAQFMDPYEAWSSWDLEGMPSLTHLALNIYDVSLFDEDLLERITGILASCHNLQVLVLVDDLGYGDSAAYELLNEPRVVVLEKRLSIDEWRALAFGGNDIWADAEKVVRGHRSLERLFPAR</sequence>
<gene>
    <name evidence="1" type="ORF">HGRIS_008715</name>
</gene>
<dbReference type="EMBL" id="JASNQZ010000011">
    <property type="protein sequence ID" value="KAL0952079.1"/>
    <property type="molecule type" value="Genomic_DNA"/>
</dbReference>
<proteinExistence type="predicted"/>
<evidence type="ECO:0000313" key="1">
    <source>
        <dbReference type="EMBL" id="KAL0952079.1"/>
    </source>
</evidence>
<keyword evidence="2" id="KW-1185">Reference proteome</keyword>
<reference evidence="2" key="1">
    <citation type="submission" date="2024-06" db="EMBL/GenBank/DDBJ databases">
        <title>Multi-omics analyses provide insights into the biosynthesis of the anticancer antibiotic pleurotin in Hohenbuehelia grisea.</title>
        <authorList>
            <person name="Weaver J.A."/>
            <person name="Alberti F."/>
        </authorList>
    </citation>
    <scope>NUCLEOTIDE SEQUENCE [LARGE SCALE GENOMIC DNA]</scope>
    <source>
        <strain evidence="2">T-177</strain>
    </source>
</reference>
<comment type="caution">
    <text evidence="1">The sequence shown here is derived from an EMBL/GenBank/DDBJ whole genome shotgun (WGS) entry which is preliminary data.</text>
</comment>
<name>A0ABR3J8U8_9AGAR</name>
<evidence type="ECO:0000313" key="2">
    <source>
        <dbReference type="Proteomes" id="UP001556367"/>
    </source>
</evidence>
<protein>
    <submittedName>
        <fullName evidence="1">Uncharacterized protein</fullName>
    </submittedName>
</protein>
<accession>A0ABR3J8U8</accession>
<organism evidence="1 2">
    <name type="scientific">Hohenbuehelia grisea</name>
    <dbReference type="NCBI Taxonomy" id="104357"/>
    <lineage>
        <taxon>Eukaryota</taxon>
        <taxon>Fungi</taxon>
        <taxon>Dikarya</taxon>
        <taxon>Basidiomycota</taxon>
        <taxon>Agaricomycotina</taxon>
        <taxon>Agaricomycetes</taxon>
        <taxon>Agaricomycetidae</taxon>
        <taxon>Agaricales</taxon>
        <taxon>Pleurotineae</taxon>
        <taxon>Pleurotaceae</taxon>
        <taxon>Hohenbuehelia</taxon>
    </lineage>
</organism>
<dbReference type="Proteomes" id="UP001556367">
    <property type="component" value="Unassembled WGS sequence"/>
</dbReference>